<dbReference type="EMBL" id="JAUSVX010000004">
    <property type="protein sequence ID" value="MDQ0469882.1"/>
    <property type="molecule type" value="Genomic_DNA"/>
</dbReference>
<dbReference type="RefSeq" id="WP_307273060.1">
    <property type="nucleotide sequence ID" value="NZ_JAUSVX010000004.1"/>
</dbReference>
<dbReference type="SUPFAM" id="SSF51556">
    <property type="entry name" value="Metallo-dependent hydrolases"/>
    <property type="match status" value="1"/>
</dbReference>
<dbReference type="CDD" id="cd01299">
    <property type="entry name" value="Met_dep_hydrolase_A"/>
    <property type="match status" value="1"/>
</dbReference>
<evidence type="ECO:0000313" key="3">
    <source>
        <dbReference type="Proteomes" id="UP001242480"/>
    </source>
</evidence>
<dbReference type="InterPro" id="IPR006680">
    <property type="entry name" value="Amidohydro-rel"/>
</dbReference>
<evidence type="ECO:0000259" key="1">
    <source>
        <dbReference type="Pfam" id="PF01979"/>
    </source>
</evidence>
<dbReference type="Gene3D" id="3.20.20.140">
    <property type="entry name" value="Metal-dependent hydrolases"/>
    <property type="match status" value="1"/>
</dbReference>
<dbReference type="SUPFAM" id="SSF51338">
    <property type="entry name" value="Composite domain of metallo-dependent hydrolases"/>
    <property type="match status" value="2"/>
</dbReference>
<dbReference type="PANTHER" id="PTHR43135:SF3">
    <property type="entry name" value="ALPHA-D-RIBOSE 1-METHYLPHOSPHONATE 5-TRIPHOSPHATE DIPHOSPHATASE"/>
    <property type="match status" value="1"/>
</dbReference>
<name>A0ABU0J6J5_9HYPH</name>
<comment type="caution">
    <text evidence="2">The sequence shown here is derived from an EMBL/GenBank/DDBJ whole genome shotgun (WGS) entry which is preliminary data.</text>
</comment>
<proteinExistence type="predicted"/>
<sequence length="414" mass="43395">MASRLKAGLVLAGPALEAIPEGAVLVEAGRIVAVGEDAAVPRPEGCEALDLGNATLMPGMIDAHLHTFGVDSTRLHLIATEREPYRAARALAELGRLLQAGFTAARCLGSSVGPDVRRAIDDGLAEGPRLKVAGGFISSTGGTWDGPSVSLSAARLSGEVADGIDGLVQAVRQRVRQGVDVIKLGLSKGGVADRYHAWGDDPLRQVAAYGPAEVVAAVEEARRNRLPVSAHAIGEEAVTLALDGGVDTIEHGYGISEATRARLAAEGRIVVSTISQLHFHRAAYEAHGYPQWEREVYERHWAVMRRDFERGLAAGVRYALGTDLIGGPTHPLHEAASEFRLAVDWGMSPHEALRAGTIVAAEAVGIAADTGSLEPGKAADIVAVAGNPLTDIGTLRAPRLVMKQGRVVRSQAPA</sequence>
<dbReference type="Gene3D" id="2.30.40.10">
    <property type="entry name" value="Urease, subunit C, domain 1"/>
    <property type="match status" value="1"/>
</dbReference>
<dbReference type="Proteomes" id="UP001242480">
    <property type="component" value="Unassembled WGS sequence"/>
</dbReference>
<keyword evidence="3" id="KW-1185">Reference proteome</keyword>
<evidence type="ECO:0000313" key="2">
    <source>
        <dbReference type="EMBL" id="MDQ0469882.1"/>
    </source>
</evidence>
<dbReference type="InterPro" id="IPR032466">
    <property type="entry name" value="Metal_Hydrolase"/>
</dbReference>
<feature type="domain" description="Amidohydrolase-related" evidence="1">
    <location>
        <begin position="55"/>
        <end position="408"/>
    </location>
</feature>
<protein>
    <submittedName>
        <fullName evidence="2">Imidazolonepropionase-like amidohydrolase</fullName>
    </submittedName>
</protein>
<reference evidence="2 3" key="1">
    <citation type="submission" date="2023-07" db="EMBL/GenBank/DDBJ databases">
        <title>Genomic Encyclopedia of Type Strains, Phase IV (KMG-IV): sequencing the most valuable type-strain genomes for metagenomic binning, comparative biology and taxonomic classification.</title>
        <authorList>
            <person name="Goeker M."/>
        </authorList>
    </citation>
    <scope>NUCLEOTIDE SEQUENCE [LARGE SCALE GENOMIC DNA]</scope>
    <source>
        <strain evidence="2 3">DSM 19619</strain>
    </source>
</reference>
<dbReference type="Pfam" id="PF01979">
    <property type="entry name" value="Amidohydro_1"/>
    <property type="match status" value="1"/>
</dbReference>
<dbReference type="InterPro" id="IPR011059">
    <property type="entry name" value="Metal-dep_hydrolase_composite"/>
</dbReference>
<organism evidence="2 3">
    <name type="scientific">Labrys wisconsinensis</name>
    <dbReference type="NCBI Taxonomy" id="425677"/>
    <lineage>
        <taxon>Bacteria</taxon>
        <taxon>Pseudomonadati</taxon>
        <taxon>Pseudomonadota</taxon>
        <taxon>Alphaproteobacteria</taxon>
        <taxon>Hyphomicrobiales</taxon>
        <taxon>Xanthobacteraceae</taxon>
        <taxon>Labrys</taxon>
    </lineage>
</organism>
<gene>
    <name evidence="2" type="ORF">QO011_002898</name>
</gene>
<dbReference type="InterPro" id="IPR057744">
    <property type="entry name" value="OTAase-like"/>
</dbReference>
<dbReference type="InterPro" id="IPR051781">
    <property type="entry name" value="Metallo-dep_Hydrolase"/>
</dbReference>
<accession>A0ABU0J6J5</accession>
<dbReference type="PANTHER" id="PTHR43135">
    <property type="entry name" value="ALPHA-D-RIBOSE 1-METHYLPHOSPHONATE 5-TRIPHOSPHATE DIPHOSPHATASE"/>
    <property type="match status" value="1"/>
</dbReference>